<proteinExistence type="predicted"/>
<dbReference type="KEGG" id="mph:MLP_29930"/>
<sequence>MTHMKWIKRLLTVLVIGFVLFYLVNQPEGAAAAVRGAASAVGNAVNSIITFFNALAG</sequence>
<reference evidence="1 2" key="1">
    <citation type="submission" date="2011-05" db="EMBL/GenBank/DDBJ databases">
        <title>Whole genome sequence of Microlunatus phosphovorus NM-1.</title>
        <authorList>
            <person name="Hosoyama A."/>
            <person name="Sasaki K."/>
            <person name="Harada T."/>
            <person name="Igarashi R."/>
            <person name="Kawakoshi A."/>
            <person name="Sasagawa M."/>
            <person name="Fukada J."/>
            <person name="Nakamura S."/>
            <person name="Katano Y."/>
            <person name="Hanada S."/>
            <person name="Kamagata Y."/>
            <person name="Nakamura N."/>
            <person name="Yamazaki S."/>
            <person name="Fujita N."/>
        </authorList>
    </citation>
    <scope>NUCLEOTIDE SEQUENCE [LARGE SCALE GENOMIC DNA]</scope>
    <source>
        <strain evidence="2">ATCC 700054 / DSM 10555 / JCM 9379 / NBRC 101784 / NCIMB 13414 / VKM Ac-1990 / NM-1</strain>
    </source>
</reference>
<evidence type="ECO:0000313" key="1">
    <source>
        <dbReference type="EMBL" id="BAK36007.1"/>
    </source>
</evidence>
<gene>
    <name evidence="1" type="ordered locus">MLP_29930</name>
</gene>
<organism evidence="1 2">
    <name type="scientific">Microlunatus phosphovorus (strain ATCC 700054 / DSM 10555 / JCM 9379 / NBRC 101784 / NCIMB 13414 / VKM Ac-1990 / NM-1)</name>
    <dbReference type="NCBI Taxonomy" id="1032480"/>
    <lineage>
        <taxon>Bacteria</taxon>
        <taxon>Bacillati</taxon>
        <taxon>Actinomycetota</taxon>
        <taxon>Actinomycetes</taxon>
        <taxon>Propionibacteriales</taxon>
        <taxon>Propionibacteriaceae</taxon>
        <taxon>Microlunatus</taxon>
    </lineage>
</organism>
<evidence type="ECO:0000313" key="2">
    <source>
        <dbReference type="Proteomes" id="UP000007947"/>
    </source>
</evidence>
<protein>
    <submittedName>
        <fullName evidence="1">Uncharacterized protein</fullName>
    </submittedName>
</protein>
<keyword evidence="2" id="KW-1185">Reference proteome</keyword>
<dbReference type="eggNOG" id="ENOG5033KKU">
    <property type="taxonomic scope" value="Bacteria"/>
</dbReference>
<accession>F5XKD5</accession>
<name>F5XKD5_MICPN</name>
<dbReference type="EMBL" id="AP012204">
    <property type="protein sequence ID" value="BAK36007.1"/>
    <property type="molecule type" value="Genomic_DNA"/>
</dbReference>
<dbReference type="AlphaFoldDB" id="F5XKD5"/>
<dbReference type="Proteomes" id="UP000007947">
    <property type="component" value="Chromosome"/>
</dbReference>
<dbReference type="STRING" id="1032480.MLP_29930"/>
<dbReference type="HOGENOM" id="CLU_186189_2_1_11"/>